<evidence type="ECO:0000313" key="8">
    <source>
        <dbReference type="Proteomes" id="UP000232875"/>
    </source>
</evidence>
<keyword evidence="8" id="KW-1185">Reference proteome</keyword>
<dbReference type="GO" id="GO:0005655">
    <property type="term" value="C:nucleolar ribonuclease P complex"/>
    <property type="evidence" value="ECO:0007669"/>
    <property type="project" value="InterPro"/>
</dbReference>
<dbReference type="GO" id="GO:0001682">
    <property type="term" value="P:tRNA 5'-leader removal"/>
    <property type="evidence" value="ECO:0007669"/>
    <property type="project" value="InterPro"/>
</dbReference>
<dbReference type="Pfam" id="PF08170">
    <property type="entry name" value="POPLD"/>
    <property type="match status" value="1"/>
</dbReference>
<evidence type="ECO:0000259" key="5">
    <source>
        <dbReference type="Pfam" id="PF06978"/>
    </source>
</evidence>
<comment type="subcellular location">
    <subcellularLocation>
        <location evidence="1">Nucleus</location>
    </subcellularLocation>
</comment>
<dbReference type="InterPro" id="IPR009723">
    <property type="entry name" value="Pop1_N"/>
</dbReference>
<dbReference type="InterPro" id="IPR039182">
    <property type="entry name" value="Pop1"/>
</dbReference>
<proteinExistence type="predicted"/>
<evidence type="ECO:0008006" key="9">
    <source>
        <dbReference type="Google" id="ProtNLM"/>
    </source>
</evidence>
<dbReference type="InterPro" id="IPR012590">
    <property type="entry name" value="POPLD_dom"/>
</dbReference>
<feature type="domain" description="Pop1 N-terminal" evidence="5">
    <location>
        <begin position="143"/>
        <end position="213"/>
    </location>
</feature>
<feature type="compositionally biased region" description="Basic and acidic residues" evidence="4">
    <location>
        <begin position="1"/>
        <end position="20"/>
    </location>
</feature>
<keyword evidence="2" id="KW-0819">tRNA processing</keyword>
<feature type="region of interest" description="Disordered" evidence="4">
    <location>
        <begin position="1"/>
        <end position="27"/>
    </location>
</feature>
<dbReference type="GO" id="GO:0000172">
    <property type="term" value="C:ribonuclease MRP complex"/>
    <property type="evidence" value="ECO:0007669"/>
    <property type="project" value="InterPro"/>
</dbReference>
<dbReference type="PANTHER" id="PTHR22731">
    <property type="entry name" value="RIBONUCLEASES P/MRP PROTEIN SUBUNIT POP1"/>
    <property type="match status" value="1"/>
</dbReference>
<feature type="region of interest" description="Disordered" evidence="4">
    <location>
        <begin position="97"/>
        <end position="119"/>
    </location>
</feature>
<evidence type="ECO:0000256" key="2">
    <source>
        <dbReference type="ARBA" id="ARBA00022694"/>
    </source>
</evidence>
<feature type="domain" description="POPLD" evidence="6">
    <location>
        <begin position="530"/>
        <end position="610"/>
    </location>
</feature>
<evidence type="ECO:0000256" key="4">
    <source>
        <dbReference type="SAM" id="MobiDB-lite"/>
    </source>
</evidence>
<evidence type="ECO:0000256" key="3">
    <source>
        <dbReference type="ARBA" id="ARBA00023242"/>
    </source>
</evidence>
<reference evidence="7 8" key="1">
    <citation type="submission" date="2017-10" db="EMBL/GenBank/DDBJ databases">
        <title>A novel species of cold-tolerant Malassezia isolated from bats.</title>
        <authorList>
            <person name="Lorch J.M."/>
            <person name="Palmer J.M."/>
            <person name="Vanderwolf K.J."/>
            <person name="Schmidt K.Z."/>
            <person name="Verant M.L."/>
            <person name="Weller T.J."/>
            <person name="Blehert D.S."/>
        </authorList>
    </citation>
    <scope>NUCLEOTIDE SEQUENCE [LARGE SCALE GENOMIC DNA]</scope>
    <source>
        <strain evidence="7 8">NWHC:44797-103</strain>
    </source>
</reference>
<keyword evidence="3" id="KW-0539">Nucleus</keyword>
<accession>A0A2N1JD80</accession>
<dbReference type="EMBL" id="KZ454989">
    <property type="protein sequence ID" value="PKI84506.1"/>
    <property type="molecule type" value="Genomic_DNA"/>
</dbReference>
<evidence type="ECO:0000259" key="6">
    <source>
        <dbReference type="Pfam" id="PF08170"/>
    </source>
</evidence>
<dbReference type="STRING" id="2020962.A0A2N1JD80"/>
<protein>
    <recommendedName>
        <fullName evidence="9">Pop1p</fullName>
    </recommendedName>
</protein>
<name>A0A2N1JD80_9BASI</name>
<evidence type="ECO:0000313" key="7">
    <source>
        <dbReference type="EMBL" id="PKI84506.1"/>
    </source>
</evidence>
<evidence type="ECO:0000256" key="1">
    <source>
        <dbReference type="ARBA" id="ARBA00004123"/>
    </source>
</evidence>
<gene>
    <name evidence="7" type="ORF">MVES_001725</name>
</gene>
<sequence length="785" mass="87822">MTKRAQDERHGTPDAKRARFEGTGPDVDASAVAPSALISTQLDLDAAIAARKEEILALHRAMVHARESTNMRAWQLLPRHLRRRAASHNPLRLPKRLRAKGHSELRASNTAPKTRSQVRRRAPERTLCGFIRRRASLIHRASKHTRVWLETHLWHAKRFRMSGDKQAQDGGEGRFGYCLAEMPHLKKFRASWRSAAEYATLHDASYYTVFRLTACASARHPMEAVRRMQLWLYLAGAAHGWESSWTCGTRLCETMLLARARGRNRARATSLFLAPVAPIQLLWVHTKNAQTCFVLVHPAGTHALHTSLQQGLDAVDAEQKRPRHTPPIPQRWSRQVQLRLELLPSASPAIAAGMHTAPRASIPVRSKGGFNIFRLVGKDAGRILGGVLRAAPQQLPEGGEATARVRVLDHITGKASFTPPAAIPTNMALSLRVQDPRLHFPPRNVRAEASDGEALQHLVLVRNNGTPKYTDARFFSYHALPRHSKGALDARRAQQSVPGRLEPAPDDDTVPVLILQCTIRGAKSNADLHGYTLLVPRGWGMIFWQSLVYTGATVLGQGQVRQQMLMLGRPSFPEDWITSQAYAHLEDAAEAQRRAAWERRPPAKRVAFHDAAFYPFGGMQMWASYLRNASEHAALPMHLVPPCNAAAWTRLCTALARKPADEDAPHSTSLWSRAKYEEAVLRAQLRPHHTIIGSSVVMVLLTASKRGAFRELATLHIPTLNDTIQWRTALDPPTREKDAARQALDHVRRFATNRSWNMRLLRTRLAQSLPATTRLHRAAARRLQA</sequence>
<dbReference type="OrthoDB" id="442863at2759"/>
<feature type="compositionally biased region" description="Polar residues" evidence="4">
    <location>
        <begin position="106"/>
        <end position="115"/>
    </location>
</feature>
<dbReference type="Pfam" id="PF06978">
    <property type="entry name" value="POP1_N"/>
    <property type="match status" value="2"/>
</dbReference>
<dbReference type="PANTHER" id="PTHR22731:SF3">
    <property type="entry name" value="RIBONUCLEASES P_MRP PROTEIN SUBUNIT POP1"/>
    <property type="match status" value="1"/>
</dbReference>
<dbReference type="Proteomes" id="UP000232875">
    <property type="component" value="Unassembled WGS sequence"/>
</dbReference>
<organism evidence="7 8">
    <name type="scientific">Malassezia vespertilionis</name>
    <dbReference type="NCBI Taxonomy" id="2020962"/>
    <lineage>
        <taxon>Eukaryota</taxon>
        <taxon>Fungi</taxon>
        <taxon>Dikarya</taxon>
        <taxon>Basidiomycota</taxon>
        <taxon>Ustilaginomycotina</taxon>
        <taxon>Malasseziomycetes</taxon>
        <taxon>Malasseziales</taxon>
        <taxon>Malasseziaceae</taxon>
        <taxon>Malassezia</taxon>
    </lineage>
</organism>
<dbReference type="AlphaFoldDB" id="A0A2N1JD80"/>
<feature type="domain" description="Pop1 N-terminal" evidence="5">
    <location>
        <begin position="48"/>
        <end position="122"/>
    </location>
</feature>